<dbReference type="Pfam" id="PF03466">
    <property type="entry name" value="LysR_substrate"/>
    <property type="match status" value="1"/>
</dbReference>
<dbReference type="PROSITE" id="PS50931">
    <property type="entry name" value="HTH_LYSR"/>
    <property type="match status" value="1"/>
</dbReference>
<dbReference type="InterPro" id="IPR005119">
    <property type="entry name" value="LysR_subst-bd"/>
</dbReference>
<dbReference type="InterPro" id="IPR036388">
    <property type="entry name" value="WH-like_DNA-bd_sf"/>
</dbReference>
<sequence>MLRGNARQLTLEHMRVFVAVIETESFSKAGEELGKSQPAITQIIKRLEDILALPLLLRKQGRIETPTPDGRIFYLKAKKVLDATDEAFFSIRGSPFSGKLRIGVLDDFQAKYIPTLIRSCRVMYPNVELEITSELSWRLDEGLQRGSLDAILNKHIYTHDFLETPLSVEPLRWVAAQNFVLTSSPIPLVVFHEGCLYRQCAIDALNNSGIAWRIAYSSYSYSNIQEAVSAGMGISPLPPRAMLLNHDDISLTLELPALPDICMTIRLSQSLQADHMANEVVRLIAKTFVKENSLLDYGNDDICIPE</sequence>
<dbReference type="EMBL" id="VISQ01000001">
    <property type="protein sequence ID" value="TVZ71987.1"/>
    <property type="molecule type" value="Genomic_DNA"/>
</dbReference>
<evidence type="ECO:0000256" key="4">
    <source>
        <dbReference type="ARBA" id="ARBA00023163"/>
    </source>
</evidence>
<keyword evidence="3 6" id="KW-0238">DNA-binding</keyword>
<evidence type="ECO:0000313" key="6">
    <source>
        <dbReference type="EMBL" id="TVZ71987.1"/>
    </source>
</evidence>
<dbReference type="OrthoDB" id="8717159at2"/>
<dbReference type="InterPro" id="IPR000847">
    <property type="entry name" value="LysR_HTH_N"/>
</dbReference>
<protein>
    <submittedName>
        <fullName evidence="6">DNA-binding transcriptional LysR family regulator</fullName>
    </submittedName>
</protein>
<dbReference type="Pfam" id="PF00126">
    <property type="entry name" value="HTH_1"/>
    <property type="match status" value="1"/>
</dbReference>
<dbReference type="SUPFAM" id="SSF53850">
    <property type="entry name" value="Periplasmic binding protein-like II"/>
    <property type="match status" value="1"/>
</dbReference>
<evidence type="ECO:0000256" key="3">
    <source>
        <dbReference type="ARBA" id="ARBA00023125"/>
    </source>
</evidence>
<evidence type="ECO:0000259" key="5">
    <source>
        <dbReference type="PROSITE" id="PS50931"/>
    </source>
</evidence>
<dbReference type="AlphaFoldDB" id="A0A542D355"/>
<dbReference type="GO" id="GO:0003677">
    <property type="term" value="F:DNA binding"/>
    <property type="evidence" value="ECO:0007669"/>
    <property type="project" value="UniProtKB-KW"/>
</dbReference>
<feature type="domain" description="HTH lysR-type" evidence="5">
    <location>
        <begin position="9"/>
        <end position="67"/>
    </location>
</feature>
<dbReference type="GO" id="GO:0003700">
    <property type="term" value="F:DNA-binding transcription factor activity"/>
    <property type="evidence" value="ECO:0007669"/>
    <property type="project" value="InterPro"/>
</dbReference>
<gene>
    <name evidence="6" type="ORF">FHU10_4647</name>
</gene>
<accession>A0A542D355</accession>
<dbReference type="Gene3D" id="1.10.10.10">
    <property type="entry name" value="Winged helix-like DNA-binding domain superfamily/Winged helix DNA-binding domain"/>
    <property type="match status" value="1"/>
</dbReference>
<dbReference type="SUPFAM" id="SSF46785">
    <property type="entry name" value="Winged helix' DNA-binding domain"/>
    <property type="match status" value="1"/>
</dbReference>
<keyword evidence="4" id="KW-0804">Transcription</keyword>
<dbReference type="PANTHER" id="PTHR30579">
    <property type="entry name" value="TRANSCRIPTIONAL REGULATOR"/>
    <property type="match status" value="1"/>
</dbReference>
<dbReference type="Gene3D" id="3.40.190.10">
    <property type="entry name" value="Periplasmic binding protein-like II"/>
    <property type="match status" value="2"/>
</dbReference>
<name>A0A542D355_SERFO</name>
<evidence type="ECO:0000256" key="1">
    <source>
        <dbReference type="ARBA" id="ARBA00009437"/>
    </source>
</evidence>
<reference evidence="6" key="1">
    <citation type="submission" date="2019-06" db="EMBL/GenBank/DDBJ databases">
        <authorList>
            <person name="Deangelis K."/>
            <person name="Huntemann M."/>
            <person name="Clum A."/>
            <person name="Pillay M."/>
            <person name="Palaniappan K."/>
            <person name="Varghese N."/>
            <person name="Mikhailova N."/>
            <person name="Stamatis D."/>
            <person name="Reddy T."/>
            <person name="Daum C."/>
            <person name="Shapiro N."/>
            <person name="Ivanova N."/>
            <person name="Kyrpides N."/>
            <person name="Woyke T."/>
        </authorList>
    </citation>
    <scope>NUCLEOTIDE SEQUENCE [LARGE SCALE GENOMIC DNA]</scope>
    <source>
        <strain evidence="6">128R</strain>
    </source>
</reference>
<reference evidence="6" key="2">
    <citation type="submission" date="2019-08" db="EMBL/GenBank/DDBJ databases">
        <title>Investigation of anaerobic lignin degradation for improved lignocellulosic biofuels.</title>
        <authorList>
            <person name="Deangelis K.PhD."/>
        </authorList>
    </citation>
    <scope>NUCLEOTIDE SEQUENCE [LARGE SCALE GENOMIC DNA]</scope>
    <source>
        <strain evidence="6">128R</strain>
    </source>
</reference>
<proteinExistence type="inferred from homology"/>
<dbReference type="InterPro" id="IPR050176">
    <property type="entry name" value="LTTR"/>
</dbReference>
<dbReference type="InterPro" id="IPR036390">
    <property type="entry name" value="WH_DNA-bd_sf"/>
</dbReference>
<organism evidence="6">
    <name type="scientific">Serratia fonticola</name>
    <dbReference type="NCBI Taxonomy" id="47917"/>
    <lineage>
        <taxon>Bacteria</taxon>
        <taxon>Pseudomonadati</taxon>
        <taxon>Pseudomonadota</taxon>
        <taxon>Gammaproteobacteria</taxon>
        <taxon>Enterobacterales</taxon>
        <taxon>Yersiniaceae</taxon>
        <taxon>Serratia</taxon>
    </lineage>
</organism>
<comment type="similarity">
    <text evidence="1">Belongs to the LysR transcriptional regulatory family.</text>
</comment>
<evidence type="ECO:0000256" key="2">
    <source>
        <dbReference type="ARBA" id="ARBA00023015"/>
    </source>
</evidence>
<dbReference type="PANTHER" id="PTHR30579:SF7">
    <property type="entry name" value="HTH-TYPE TRANSCRIPTIONAL REGULATOR LRHA-RELATED"/>
    <property type="match status" value="1"/>
</dbReference>
<comment type="caution">
    <text evidence="6">The sequence shown here is derived from an EMBL/GenBank/DDBJ whole genome shotgun (WGS) entry which is preliminary data.</text>
</comment>
<keyword evidence="2" id="KW-0805">Transcription regulation</keyword>
<dbReference type="PRINTS" id="PR00039">
    <property type="entry name" value="HTHLYSR"/>
</dbReference>